<keyword evidence="3" id="KW-1185">Reference proteome</keyword>
<feature type="transmembrane region" description="Helical" evidence="1">
    <location>
        <begin position="39"/>
        <end position="57"/>
    </location>
</feature>
<evidence type="ECO:0000313" key="2">
    <source>
        <dbReference type="EMBL" id="NYF57953.1"/>
    </source>
</evidence>
<evidence type="ECO:0000256" key="1">
    <source>
        <dbReference type="SAM" id="Phobius"/>
    </source>
</evidence>
<protein>
    <recommendedName>
        <fullName evidence="4">PH domain-containing protein</fullName>
    </recommendedName>
</protein>
<dbReference type="Proteomes" id="UP000631553">
    <property type="component" value="Unassembled WGS sequence"/>
</dbReference>
<evidence type="ECO:0000313" key="3">
    <source>
        <dbReference type="Proteomes" id="UP000631553"/>
    </source>
</evidence>
<reference evidence="2 3" key="1">
    <citation type="submission" date="2020-07" db="EMBL/GenBank/DDBJ databases">
        <title>Sequencing the genomes of 1000 actinobacteria strains.</title>
        <authorList>
            <person name="Klenk H.-P."/>
        </authorList>
    </citation>
    <scope>NUCLEOTIDE SEQUENCE [LARGE SCALE GENOMIC DNA]</scope>
    <source>
        <strain evidence="2 3">DSM 43814</strain>
    </source>
</reference>
<comment type="caution">
    <text evidence="2">The sequence shown here is derived from an EMBL/GenBank/DDBJ whole genome shotgun (WGS) entry which is preliminary data.</text>
</comment>
<sequence>MGDGEFSNVGLQNGFDLVVTPDARFVRLLRRDLRRTSRTFAFAGLLMSITSLGTFMAEGAWFLAGLVGLPFGVIWCFAGLINSLLHLRRNPEMLAPLRYVFTADAIEWHTVHTSLRLPWTAIKHVSRSREAYRVDCADRNEPRYLCRTTLTSTQDAQLAAYLDERLAARLAVKTSVQPMPPTGGSQ</sequence>
<proteinExistence type="predicted"/>
<name>A0ABX2RPJ3_9ACTN</name>
<gene>
    <name evidence="2" type="ORF">HDA35_003784</name>
</gene>
<dbReference type="EMBL" id="JACCCQ010000001">
    <property type="protein sequence ID" value="NYF57953.1"/>
    <property type="molecule type" value="Genomic_DNA"/>
</dbReference>
<feature type="transmembrane region" description="Helical" evidence="1">
    <location>
        <begin position="63"/>
        <end position="85"/>
    </location>
</feature>
<keyword evidence="1" id="KW-1133">Transmembrane helix</keyword>
<dbReference type="RefSeq" id="WP_179803923.1">
    <property type="nucleotide sequence ID" value="NZ_JACCCQ010000001.1"/>
</dbReference>
<accession>A0ABX2RPJ3</accession>
<keyword evidence="1" id="KW-0812">Transmembrane</keyword>
<keyword evidence="1" id="KW-0472">Membrane</keyword>
<evidence type="ECO:0008006" key="4">
    <source>
        <dbReference type="Google" id="ProtNLM"/>
    </source>
</evidence>
<organism evidence="2 3">
    <name type="scientific">Micromonospora purpureochromogenes</name>
    <dbReference type="NCBI Taxonomy" id="47872"/>
    <lineage>
        <taxon>Bacteria</taxon>
        <taxon>Bacillati</taxon>
        <taxon>Actinomycetota</taxon>
        <taxon>Actinomycetes</taxon>
        <taxon>Micromonosporales</taxon>
        <taxon>Micromonosporaceae</taxon>
        <taxon>Micromonospora</taxon>
    </lineage>
</organism>